<feature type="compositionally biased region" description="Basic and acidic residues" evidence="1">
    <location>
        <begin position="790"/>
        <end position="802"/>
    </location>
</feature>
<feature type="domain" description="CAP-Gly" evidence="3">
    <location>
        <begin position="1312"/>
        <end position="1373"/>
    </location>
</feature>
<feature type="compositionally biased region" description="Low complexity" evidence="1">
    <location>
        <begin position="901"/>
        <end position="918"/>
    </location>
</feature>
<accession>A0A9P5YXS5</accession>
<dbReference type="InterPro" id="IPR036859">
    <property type="entry name" value="CAP-Gly_dom_sf"/>
</dbReference>
<dbReference type="Pfam" id="PF00651">
    <property type="entry name" value="BTB"/>
    <property type="match status" value="1"/>
</dbReference>
<feature type="compositionally biased region" description="Low complexity" evidence="1">
    <location>
        <begin position="1203"/>
        <end position="1213"/>
    </location>
</feature>
<feature type="compositionally biased region" description="Low complexity" evidence="1">
    <location>
        <begin position="1228"/>
        <end position="1264"/>
    </location>
</feature>
<dbReference type="Proteomes" id="UP000807469">
    <property type="component" value="Unassembled WGS sequence"/>
</dbReference>
<feature type="compositionally biased region" description="Polar residues" evidence="1">
    <location>
        <begin position="966"/>
        <end position="975"/>
    </location>
</feature>
<dbReference type="PROSITE" id="PS50097">
    <property type="entry name" value="BTB"/>
    <property type="match status" value="1"/>
</dbReference>
<dbReference type="PROSITE" id="PS50245">
    <property type="entry name" value="CAP_GLY_2"/>
    <property type="match status" value="1"/>
</dbReference>
<comment type="caution">
    <text evidence="4">The sequence shown here is derived from an EMBL/GenBank/DDBJ whole genome shotgun (WGS) entry which is preliminary data.</text>
</comment>
<evidence type="ECO:0000256" key="1">
    <source>
        <dbReference type="SAM" id="MobiDB-lite"/>
    </source>
</evidence>
<dbReference type="PANTHER" id="PTHR22427">
    <property type="entry name" value="GH15728P"/>
    <property type="match status" value="1"/>
</dbReference>
<feature type="compositionally biased region" description="Low complexity" evidence="1">
    <location>
        <begin position="673"/>
        <end position="711"/>
    </location>
</feature>
<dbReference type="SUPFAM" id="SSF74924">
    <property type="entry name" value="Cap-Gly domain"/>
    <property type="match status" value="1"/>
</dbReference>
<evidence type="ECO:0000259" key="3">
    <source>
        <dbReference type="PROSITE" id="PS50245"/>
    </source>
</evidence>
<dbReference type="Gene3D" id="3.30.710.10">
    <property type="entry name" value="Potassium Channel Kv1.1, Chain A"/>
    <property type="match status" value="1"/>
</dbReference>
<feature type="compositionally biased region" description="Low complexity" evidence="1">
    <location>
        <begin position="1070"/>
        <end position="1092"/>
    </location>
</feature>
<feature type="compositionally biased region" description="Basic and acidic residues" evidence="1">
    <location>
        <begin position="769"/>
        <end position="783"/>
    </location>
</feature>
<feature type="region of interest" description="Disordered" evidence="1">
    <location>
        <begin position="590"/>
        <end position="1277"/>
    </location>
</feature>
<feature type="compositionally biased region" description="Acidic residues" evidence="1">
    <location>
        <begin position="759"/>
        <end position="768"/>
    </location>
</feature>
<dbReference type="OrthoDB" id="2130750at2759"/>
<feature type="domain" description="BTB" evidence="2">
    <location>
        <begin position="203"/>
        <end position="290"/>
    </location>
</feature>
<dbReference type="InterPro" id="IPR000938">
    <property type="entry name" value="CAP-Gly_domain"/>
</dbReference>
<dbReference type="PANTHER" id="PTHR22427:SF7">
    <property type="entry name" value="GH15728P"/>
    <property type="match status" value="1"/>
</dbReference>
<sequence length="1467" mass="157127">MAQAQLPPPSLQEATKNSTVAWQEHLESLFHHAKDRFPDVVWELVGEDDDDRHVYDEVWGHKAIVYARAPPSFQNRYFAVRSADSTTALSYNDDDDADPAQSALSLGLDVALVGRTPSPSNAPHQTSSLLRITTSINPALFSNELEYLYTGKGFGEAFEFLFDSNDAREHAFTSGVDADDAEAMRIDKLRKDLVFMWRSRLYSDVRIALTGNFGPSSGANHESTTAIFSSHRFILVSRCTYFYNALVAWPTARAAPGEPPTLTLPSPPFTPASVHFTLGFLYTGTLIFSHRSYDLATAFAILRSAMYLDLDTLHDEIQARVAQEMMHGLFHAFLPFTEYEALTQGRWGTGGCRCRQCARRAPRILSFAVADDVHNTLLERGARRALVGLFGEGWVTQEFSALPQKLRESLMKGVHKRTTPENALPLLFAAQHALHKLGASIEPWADIVREDLGIGLNRIDEIMAHEAEAVFATEEWCAIVEGDGVRFEDGERVEWAMQSVLRGVKEAWAPTLYQTLVSAILLRPHPTEANAPLLSATSHIRVQVEQTRLELLKWIGKRWLSVRQERGFDALEGWSLKEISDHIEVPIDDLLSPPSYSSPQRRTPTHLRPASAHPHTSKADAASETGGSMRASVLSRVAGSTSGSRPSAGGAASAHTARTGARSPRAGAPSVHSLASRDSTLSSRSSIASTATASTMTLSRRPAPAAGATPRMSPARRIAAEVRMKERPDSKLTPEEGIHGDEEDKEEEERRKTPRVVEPEEEEEEYAEDEGRSELGVDEEQRVDATTPEPSERGDVGDEQDKVASQTSPAPLKKTLITRASLTSLKSSASKTGATATTTPVKRTPSKPVQDKGKAKEATPSLRSRTTSATSTTASLSPSVRARAPTSRSTTVKSPGPGPRPSSRASTTSTLAGRSRLTVGTPKNPSSTAAATATSPRIPRTPRTPSRPTSRISTRSISGGGARPASSVSATTDSYRTASSGGTATGTGTRSRRTSAASTLSTLSKHTATTTTTTTTGTGRGSPLEERRRRVSATSVNSVASARSAAGRAARTTSGPTPVRKTGEKLLSPAAAIAAAAKSRPGSVKASASGGSTSSGGSQGKVIVKKPVTVVDAPKVDEPMPPPESKMDEEEEGDTTIRMPLSDEADKENKTPAAQPEKEIVEKEVLPPPEEPSPTKTTSTITMRATPRQELVNAASTDHKKTSSSASSSSVATLKRRGSNDTIRTVKSSALSATSEGSSKARQPLKPQQSSLQQQLHQSPLASPKHAPAPPLGSIDNILARDMPRGATLEIGIPCIISSKRKRFKAYARYIGEVYGESGPWVGVEVPMPTGDGSWGDETQRPVDDRQWNDGSWGGIRYFEIGGAGGVGGGGSEWEYGGGGGGGEDRAARRRRIDGGSVGGAVWGLREGKGSTGLKREGDQLSIASDRMKRIRSVSPAASDVSGTESRGLFVRPQQVLYVVDAVGSDL</sequence>
<keyword evidence="5" id="KW-1185">Reference proteome</keyword>
<evidence type="ECO:0000259" key="2">
    <source>
        <dbReference type="PROSITE" id="PS50097"/>
    </source>
</evidence>
<feature type="compositionally biased region" description="Low complexity" evidence="1">
    <location>
        <begin position="818"/>
        <end position="843"/>
    </location>
</feature>
<feature type="compositionally biased region" description="Low complexity" evidence="1">
    <location>
        <begin position="925"/>
        <end position="957"/>
    </location>
</feature>
<evidence type="ECO:0008006" key="6">
    <source>
        <dbReference type="Google" id="ProtNLM"/>
    </source>
</evidence>
<gene>
    <name evidence="4" type="ORF">BDN70DRAFT_994783</name>
</gene>
<organism evidence="4 5">
    <name type="scientific">Pholiota conissans</name>
    <dbReference type="NCBI Taxonomy" id="109636"/>
    <lineage>
        <taxon>Eukaryota</taxon>
        <taxon>Fungi</taxon>
        <taxon>Dikarya</taxon>
        <taxon>Basidiomycota</taxon>
        <taxon>Agaricomycotina</taxon>
        <taxon>Agaricomycetes</taxon>
        <taxon>Agaricomycetidae</taxon>
        <taxon>Agaricales</taxon>
        <taxon>Agaricineae</taxon>
        <taxon>Strophariaceae</taxon>
        <taxon>Pholiota</taxon>
    </lineage>
</organism>
<dbReference type="InterPro" id="IPR000210">
    <property type="entry name" value="BTB/POZ_dom"/>
</dbReference>
<dbReference type="InterPro" id="IPR011333">
    <property type="entry name" value="SKP1/BTB/POZ_sf"/>
</dbReference>
<feature type="compositionally biased region" description="Low complexity" evidence="1">
    <location>
        <begin position="859"/>
        <end position="879"/>
    </location>
</feature>
<dbReference type="Gene3D" id="2.30.30.190">
    <property type="entry name" value="CAP Gly-rich-like domain"/>
    <property type="match status" value="1"/>
</dbReference>
<feature type="compositionally biased region" description="Low complexity" evidence="1">
    <location>
        <begin position="1032"/>
        <end position="1054"/>
    </location>
</feature>
<name>A0A9P5YXS5_9AGAR</name>
<feature type="compositionally biased region" description="Basic and acidic residues" evidence="1">
    <location>
        <begin position="718"/>
        <end position="758"/>
    </location>
</feature>
<feature type="compositionally biased region" description="Low complexity" evidence="1">
    <location>
        <begin position="638"/>
        <end position="654"/>
    </location>
</feature>
<protein>
    <recommendedName>
        <fullName evidence="6">BTB domain-containing protein</fullName>
    </recommendedName>
</protein>
<feature type="compositionally biased region" description="Low complexity" evidence="1">
    <location>
        <begin position="976"/>
        <end position="1017"/>
    </location>
</feature>
<feature type="compositionally biased region" description="Basic and acidic residues" evidence="1">
    <location>
        <begin position="1156"/>
        <end position="1165"/>
    </location>
</feature>
<evidence type="ECO:0000313" key="4">
    <source>
        <dbReference type="EMBL" id="KAF9477702.1"/>
    </source>
</evidence>
<dbReference type="SUPFAM" id="SSF54695">
    <property type="entry name" value="POZ domain"/>
    <property type="match status" value="1"/>
</dbReference>
<dbReference type="EMBL" id="MU155253">
    <property type="protein sequence ID" value="KAF9477702.1"/>
    <property type="molecule type" value="Genomic_DNA"/>
</dbReference>
<evidence type="ECO:0000313" key="5">
    <source>
        <dbReference type="Proteomes" id="UP000807469"/>
    </source>
</evidence>
<proteinExistence type="predicted"/>
<reference evidence="4" key="1">
    <citation type="submission" date="2020-11" db="EMBL/GenBank/DDBJ databases">
        <authorList>
            <consortium name="DOE Joint Genome Institute"/>
            <person name="Ahrendt S."/>
            <person name="Riley R."/>
            <person name="Andreopoulos W."/>
            <person name="Labutti K."/>
            <person name="Pangilinan J."/>
            <person name="Ruiz-Duenas F.J."/>
            <person name="Barrasa J.M."/>
            <person name="Sanchez-Garcia M."/>
            <person name="Camarero S."/>
            <person name="Miyauchi S."/>
            <person name="Serrano A."/>
            <person name="Linde D."/>
            <person name="Babiker R."/>
            <person name="Drula E."/>
            <person name="Ayuso-Fernandez I."/>
            <person name="Pacheco R."/>
            <person name="Padilla G."/>
            <person name="Ferreira P."/>
            <person name="Barriuso J."/>
            <person name="Kellner H."/>
            <person name="Castanera R."/>
            <person name="Alfaro M."/>
            <person name="Ramirez L."/>
            <person name="Pisabarro A.G."/>
            <person name="Kuo A."/>
            <person name="Tritt A."/>
            <person name="Lipzen A."/>
            <person name="He G."/>
            <person name="Yan M."/>
            <person name="Ng V."/>
            <person name="Cullen D."/>
            <person name="Martin F."/>
            <person name="Rosso M.-N."/>
            <person name="Henrissat B."/>
            <person name="Hibbett D."/>
            <person name="Martinez A.T."/>
            <person name="Grigoriev I.V."/>
        </authorList>
    </citation>
    <scope>NUCLEOTIDE SEQUENCE</scope>
    <source>
        <strain evidence="4">CIRM-BRFM 674</strain>
    </source>
</reference>